<gene>
    <name evidence="10" type="ORF">HEB94_002636</name>
</gene>
<dbReference type="Gene3D" id="3.40.50.1820">
    <property type="entry name" value="alpha/beta hydrolase"/>
    <property type="match status" value="1"/>
</dbReference>
<comment type="similarity">
    <text evidence="3">Belongs to the alpha-acetolactate decarboxylase family.</text>
</comment>
<evidence type="ECO:0000256" key="3">
    <source>
        <dbReference type="ARBA" id="ARBA00007106"/>
    </source>
</evidence>
<dbReference type="CDD" id="cd17299">
    <property type="entry name" value="acetolactate_decarboxylase"/>
    <property type="match status" value="1"/>
</dbReference>
<evidence type="ECO:0000256" key="8">
    <source>
        <dbReference type="ARBA" id="ARBA00023239"/>
    </source>
</evidence>
<evidence type="ECO:0000256" key="1">
    <source>
        <dbReference type="ARBA" id="ARBA00001784"/>
    </source>
</evidence>
<dbReference type="RefSeq" id="WP_202896306.1">
    <property type="nucleotide sequence ID" value="NZ_BAABJL010000278.1"/>
</dbReference>
<reference evidence="10" key="1">
    <citation type="submission" date="2020-10" db="EMBL/GenBank/DDBJ databases">
        <title>Sequencing the genomes of 1000 actinobacteria strains.</title>
        <authorList>
            <person name="Klenk H.-P."/>
        </authorList>
    </citation>
    <scope>NUCLEOTIDE SEQUENCE</scope>
    <source>
        <strain evidence="10">DSM 45354</strain>
    </source>
</reference>
<keyword evidence="7" id="KW-0005">Acetoin biosynthesis</keyword>
<keyword evidence="11" id="KW-1185">Reference proteome</keyword>
<evidence type="ECO:0000256" key="6">
    <source>
        <dbReference type="ARBA" id="ARBA00022793"/>
    </source>
</evidence>
<dbReference type="Pfam" id="PF12697">
    <property type="entry name" value="Abhydrolase_6"/>
    <property type="match status" value="1"/>
</dbReference>
<comment type="pathway">
    <text evidence="2">Polyol metabolism; (R,R)-butane-2,3-diol biosynthesis; (R,R)-butane-2,3-diol from pyruvate: step 2/3.</text>
</comment>
<evidence type="ECO:0000313" key="10">
    <source>
        <dbReference type="EMBL" id="MBE1605788.1"/>
    </source>
</evidence>
<dbReference type="AlphaFoldDB" id="A0A927MVY4"/>
<dbReference type="NCBIfam" id="TIGR01252">
    <property type="entry name" value="acetolac_decarb"/>
    <property type="match status" value="1"/>
</dbReference>
<evidence type="ECO:0000259" key="9">
    <source>
        <dbReference type="Pfam" id="PF12697"/>
    </source>
</evidence>
<proteinExistence type="inferred from homology"/>
<evidence type="ECO:0000256" key="7">
    <source>
        <dbReference type="ARBA" id="ARBA00023061"/>
    </source>
</evidence>
<feature type="domain" description="AB hydrolase-1" evidence="9">
    <location>
        <begin position="289"/>
        <end position="514"/>
    </location>
</feature>
<evidence type="ECO:0000256" key="5">
    <source>
        <dbReference type="ARBA" id="ARBA00020164"/>
    </source>
</evidence>
<keyword evidence="8" id="KW-0456">Lyase</keyword>
<dbReference type="Proteomes" id="UP000638648">
    <property type="component" value="Unassembled WGS sequence"/>
</dbReference>
<accession>A0A927MVY4</accession>
<dbReference type="Pfam" id="PF03306">
    <property type="entry name" value="AAL_decarboxy"/>
    <property type="match status" value="1"/>
</dbReference>
<evidence type="ECO:0000256" key="2">
    <source>
        <dbReference type="ARBA" id="ARBA00005170"/>
    </source>
</evidence>
<dbReference type="Gene3D" id="3.30.1330.80">
    <property type="entry name" value="Hypothetical protein, similar to alpha- acetolactate decarboxylase, domain 2"/>
    <property type="match status" value="2"/>
</dbReference>
<organism evidence="10 11">
    <name type="scientific">Actinopolymorpha pittospori</name>
    <dbReference type="NCBI Taxonomy" id="648752"/>
    <lineage>
        <taxon>Bacteria</taxon>
        <taxon>Bacillati</taxon>
        <taxon>Actinomycetota</taxon>
        <taxon>Actinomycetes</taxon>
        <taxon>Propionibacteriales</taxon>
        <taxon>Actinopolymorphaceae</taxon>
        <taxon>Actinopolymorpha</taxon>
    </lineage>
</organism>
<dbReference type="InterPro" id="IPR005128">
    <property type="entry name" value="Acetolactate_a_deCO2ase"/>
</dbReference>
<dbReference type="EC" id="4.1.1.5" evidence="4"/>
<dbReference type="PANTHER" id="PTHR35524:SF1">
    <property type="entry name" value="ALPHA-ACETOLACTATE DECARBOXYLASE"/>
    <property type="match status" value="1"/>
</dbReference>
<comment type="catalytic activity">
    <reaction evidence="1">
        <text>(2S)-2-acetolactate + H(+) = (R)-acetoin + CO2</text>
        <dbReference type="Rhea" id="RHEA:21580"/>
        <dbReference type="ChEBI" id="CHEBI:15378"/>
        <dbReference type="ChEBI" id="CHEBI:15686"/>
        <dbReference type="ChEBI" id="CHEBI:16526"/>
        <dbReference type="ChEBI" id="CHEBI:58476"/>
        <dbReference type="EC" id="4.1.1.5"/>
    </reaction>
</comment>
<dbReference type="GO" id="GO:0045151">
    <property type="term" value="P:acetoin biosynthetic process"/>
    <property type="evidence" value="ECO:0007669"/>
    <property type="project" value="UniProtKB-KW"/>
</dbReference>
<evidence type="ECO:0000256" key="4">
    <source>
        <dbReference type="ARBA" id="ARBA00013204"/>
    </source>
</evidence>
<dbReference type="InterPro" id="IPR029058">
    <property type="entry name" value="AB_hydrolase_fold"/>
</dbReference>
<dbReference type="SUPFAM" id="SSF53474">
    <property type="entry name" value="alpha/beta-Hydrolases"/>
    <property type="match status" value="1"/>
</dbReference>
<sequence length="521" mass="56454">MSTTETASDRFRRWARTMLAHRSGAGDVQHSADRAREVYQSSTMGALLDGVYDGDVTIAELLTHGDFGLGTFNHLDGEMVILDGTCYHLRSDGSASLAAGTDLTPFAAVTWFTTDTTIPVPSGTSRAEVIALIDEAIPSKNLIYGIRVTGTFSTIKTRTVMEQRPPYPPLTQATAGQAESEFSGVAGTLAGFRTHEYEQGISVPGYHLQFLDEARTRGGHSLDFRVEQGEIAISAASEFHLSLPRSGSSSTRTCRRPTSWIRSTKQKATEDQAVCRQRWPLGGSRVSTFVLIPGAWHAGWAWRPVARRLRDAGHQALALTMPGLADGDDPTGLRLQAAVDHVVAEVERRDLADVVLVAHSWGGYPLTGAAHSLAERLSKVVYYSAFVPARGRSALDELPPEFAATVRTAIRSSSDWTWAPTFEIVQRALMQGEPEQLQRFLFETLVPQPGNYHLDALDVPEVTSLGVPVAYVLSADDHGLGRPDAAADFIGRLGVEPIVVPGPHESLLTNPEGVTHGLLRD</sequence>
<dbReference type="SUPFAM" id="SSF117856">
    <property type="entry name" value="AF0104/ALDC/Ptd012-like"/>
    <property type="match status" value="1"/>
</dbReference>
<keyword evidence="6" id="KW-0210">Decarboxylase</keyword>
<evidence type="ECO:0000313" key="11">
    <source>
        <dbReference type="Proteomes" id="UP000638648"/>
    </source>
</evidence>
<comment type="caution">
    <text evidence="10">The sequence shown here is derived from an EMBL/GenBank/DDBJ whole genome shotgun (WGS) entry which is preliminary data.</text>
</comment>
<name>A0A927MVY4_9ACTN</name>
<dbReference type="PANTHER" id="PTHR35524">
    <property type="entry name" value="ALPHA-ACETOLACTATE DECARBOXYLASE"/>
    <property type="match status" value="1"/>
</dbReference>
<dbReference type="InterPro" id="IPR000073">
    <property type="entry name" value="AB_hydrolase_1"/>
</dbReference>
<dbReference type="EMBL" id="JADBEM010000001">
    <property type="protein sequence ID" value="MBE1605788.1"/>
    <property type="molecule type" value="Genomic_DNA"/>
</dbReference>
<dbReference type="GO" id="GO:0047605">
    <property type="term" value="F:acetolactate decarboxylase activity"/>
    <property type="evidence" value="ECO:0007669"/>
    <property type="project" value="UniProtKB-EC"/>
</dbReference>
<protein>
    <recommendedName>
        <fullName evidence="5">Alpha-acetolactate decarboxylase</fullName>
        <ecNumber evidence="4">4.1.1.5</ecNumber>
    </recommendedName>
</protein>